<reference evidence="1" key="1">
    <citation type="journal article" date="2012" name="PLoS Genet.">
        <title>Comparative analysis of the genomes of two field isolates of the rice blast fungus Magnaporthe oryzae.</title>
        <authorList>
            <person name="Xue M."/>
            <person name="Yang J."/>
            <person name="Li Z."/>
            <person name="Hu S."/>
            <person name="Yao N."/>
            <person name="Dean R.A."/>
            <person name="Zhao W."/>
            <person name="Shen M."/>
            <person name="Zhang H."/>
            <person name="Li C."/>
            <person name="Liu L."/>
            <person name="Cao L."/>
            <person name="Xu X."/>
            <person name="Xing Y."/>
            <person name="Hsiang T."/>
            <person name="Zhang Z."/>
            <person name="Xu J.R."/>
            <person name="Peng Y.L."/>
        </authorList>
    </citation>
    <scope>NUCLEOTIDE SEQUENCE</scope>
    <source>
        <strain evidence="1">Y34</strain>
    </source>
</reference>
<protein>
    <submittedName>
        <fullName evidence="1">Phosphotransferase enzyme family protein</fullName>
    </submittedName>
</protein>
<name>A0AA97P174_PYRO3</name>
<gene>
    <name evidence="1" type="ORF">OOU_Y34scaffold00458g4</name>
</gene>
<sequence length="262" mass="30739">MQFATPLVQNNYMVSSENDCKAKYVAWRLFRRLAKQGRLSLFGFAEDNWSAGRRDAAAKLPMPGRCRPFRLWCDDFRPANAIFVLDPPWWLPLEVPEMRDDGIDHWASVYDRRMQNGLAAMEDAEKEADYTSMQESNRKITSTGPDQTPPLLPLPYMRESWATGQFWLNYAARKSWAFDTIYWKYIDERFFGNRDENIPKDELWKTRVHLLNQEERGAIEIMVQIKIEESKERVLVERDAASAEQRFSHFLFEGSLSSVHNI</sequence>
<evidence type="ECO:0000313" key="1">
    <source>
        <dbReference type="EMBL" id="ELQ40176.1"/>
    </source>
</evidence>
<accession>A0AA97P174</accession>
<dbReference type="Proteomes" id="UP000011086">
    <property type="component" value="Unassembled WGS sequence"/>
</dbReference>
<dbReference type="SMR" id="A0AA97P174"/>
<proteinExistence type="predicted"/>
<dbReference type="EMBL" id="JH793939">
    <property type="protein sequence ID" value="ELQ40176.1"/>
    <property type="molecule type" value="Genomic_DNA"/>
</dbReference>
<organism evidence="1">
    <name type="scientific">Pyricularia oryzae (strain Y34)</name>
    <name type="common">Rice blast fungus</name>
    <name type="synonym">Magnaporthe oryzae</name>
    <dbReference type="NCBI Taxonomy" id="1143189"/>
    <lineage>
        <taxon>Eukaryota</taxon>
        <taxon>Fungi</taxon>
        <taxon>Dikarya</taxon>
        <taxon>Ascomycota</taxon>
        <taxon>Pezizomycotina</taxon>
        <taxon>Sordariomycetes</taxon>
        <taxon>Sordariomycetidae</taxon>
        <taxon>Magnaporthales</taxon>
        <taxon>Pyriculariaceae</taxon>
        <taxon>Pyricularia</taxon>
    </lineage>
</organism>
<dbReference type="AlphaFoldDB" id="A0AA97P174"/>